<dbReference type="Pfam" id="PF03454">
    <property type="entry name" value="MoeA_C"/>
    <property type="match status" value="1"/>
</dbReference>
<dbReference type="Gene3D" id="2.40.340.10">
    <property type="entry name" value="MoeA, C-terminal, domain IV"/>
    <property type="match status" value="1"/>
</dbReference>
<dbReference type="GO" id="GO:0005737">
    <property type="term" value="C:cytoplasm"/>
    <property type="evidence" value="ECO:0007669"/>
    <property type="project" value="TreeGrafter"/>
</dbReference>
<dbReference type="RefSeq" id="WP_011974168.1">
    <property type="nucleotide sequence ID" value="NC_009635.1"/>
</dbReference>
<name>A6UX14_META3</name>
<dbReference type="OrthoDB" id="31371at2157"/>
<dbReference type="InterPro" id="IPR036688">
    <property type="entry name" value="MoeA_C_domain_IV_sf"/>
</dbReference>
<keyword evidence="5" id="KW-1185">Reference proteome</keyword>
<dbReference type="Proteomes" id="UP000001106">
    <property type="component" value="Chromosome"/>
</dbReference>
<dbReference type="Pfam" id="PF03453">
    <property type="entry name" value="MoeA_N"/>
    <property type="match status" value="1"/>
</dbReference>
<dbReference type="HOGENOM" id="CLU_010186_7_2_2"/>
<comment type="pathway">
    <text evidence="1">Cofactor biosynthesis; molybdopterin biosynthesis.</text>
</comment>
<accession>A6UX14</accession>
<dbReference type="NCBIfam" id="TIGR00177">
    <property type="entry name" value="molyb_syn"/>
    <property type="match status" value="1"/>
</dbReference>
<dbReference type="KEGG" id="mae:Maeo_1460"/>
<protein>
    <submittedName>
        <fullName evidence="4">Molybdenum cofactor synthesis domain</fullName>
    </submittedName>
</protein>
<evidence type="ECO:0000313" key="4">
    <source>
        <dbReference type="EMBL" id="ABR57036.1"/>
    </source>
</evidence>
<dbReference type="AlphaFoldDB" id="A6UX14"/>
<dbReference type="InterPro" id="IPR005110">
    <property type="entry name" value="MoeA_linker/N"/>
</dbReference>
<evidence type="ECO:0000256" key="2">
    <source>
        <dbReference type="ARBA" id="ARBA00023150"/>
    </source>
</evidence>
<dbReference type="eggNOG" id="arCOG00216">
    <property type="taxonomic scope" value="Archaea"/>
</dbReference>
<keyword evidence="2" id="KW-0501">Molybdenum cofactor biosynthesis</keyword>
<dbReference type="PANTHER" id="PTHR10192">
    <property type="entry name" value="MOLYBDOPTERIN BIOSYNTHESIS PROTEIN"/>
    <property type="match status" value="1"/>
</dbReference>
<dbReference type="InterPro" id="IPR005111">
    <property type="entry name" value="MoeA_C_domain_IV"/>
</dbReference>
<proteinExistence type="predicted"/>
<sequence>MELLKNLISYHDAKNIVFNNLDKLINSKYKTISVLNSLNKISFEDIKAPTDLPMFNKSAMDGYAIIAEDTFGASENNPIILNLVEGDEISSEECIKVCTGMPIPKGANAVVMKEYCNEEDNFLEVRWSSYPNENISRIGEDIKKGETILKKGETINPYHIALLLSLGIKDIKVMDLKIGLISTGDELIDIEDLKDIQQLKNQHKIVNSNTPMLSALINETGLTPNIYKLVKDNEEEIKNILLNALNENDIIFTTGGTSVGDRDYTIKVINDLCSMELHGVQIRPGKPFGFAKYKTNEGEEKLIFILSGYPVAGAVQFELFFRNYFKPRKYLYLPLNRNIASTLGRTDILRLKFVETNNNNKKSAVEPLKITGSGVLSSIAKADCYTIIGENIEGYEKGEVIKVYIL</sequence>
<dbReference type="InterPro" id="IPR036425">
    <property type="entry name" value="MoaB/Mog-like_dom_sf"/>
</dbReference>
<evidence type="ECO:0000256" key="1">
    <source>
        <dbReference type="ARBA" id="ARBA00005046"/>
    </source>
</evidence>
<dbReference type="InterPro" id="IPR038987">
    <property type="entry name" value="MoeA-like"/>
</dbReference>
<dbReference type="GO" id="GO:0006777">
    <property type="term" value="P:Mo-molybdopterin cofactor biosynthetic process"/>
    <property type="evidence" value="ECO:0007669"/>
    <property type="project" value="UniProtKB-KW"/>
</dbReference>
<dbReference type="STRING" id="419665.Maeo_1460"/>
<dbReference type="InterPro" id="IPR036135">
    <property type="entry name" value="MoeA_linker/N_sf"/>
</dbReference>
<feature type="domain" description="MoaB/Mog" evidence="3">
    <location>
        <begin position="179"/>
        <end position="327"/>
    </location>
</feature>
<dbReference type="UniPathway" id="UPA00344"/>
<dbReference type="SUPFAM" id="SSF63867">
    <property type="entry name" value="MoeA C-terminal domain-like"/>
    <property type="match status" value="1"/>
</dbReference>
<dbReference type="Gene3D" id="3.90.105.10">
    <property type="entry name" value="Molybdopterin biosynthesis moea protein, domain 2"/>
    <property type="match status" value="1"/>
</dbReference>
<dbReference type="InterPro" id="IPR008284">
    <property type="entry name" value="MoCF_biosynth_CS"/>
</dbReference>
<organism evidence="4 5">
    <name type="scientific">Methanococcus aeolicus (strain ATCC BAA-1280 / DSM 17508 / OCM 812 / Nankai-3)</name>
    <dbReference type="NCBI Taxonomy" id="419665"/>
    <lineage>
        <taxon>Archaea</taxon>
        <taxon>Methanobacteriati</taxon>
        <taxon>Methanobacteriota</taxon>
        <taxon>Methanomada group</taxon>
        <taxon>Methanococci</taxon>
        <taxon>Methanococcales</taxon>
        <taxon>Methanococcaceae</taxon>
        <taxon>Methanococcus</taxon>
    </lineage>
</organism>
<dbReference type="SUPFAM" id="SSF63882">
    <property type="entry name" value="MoeA N-terminal region -like"/>
    <property type="match status" value="1"/>
</dbReference>
<dbReference type="InterPro" id="IPR001453">
    <property type="entry name" value="MoaB/Mog_dom"/>
</dbReference>
<dbReference type="SMART" id="SM00852">
    <property type="entry name" value="MoCF_biosynth"/>
    <property type="match status" value="1"/>
</dbReference>
<dbReference type="EMBL" id="CP000743">
    <property type="protein sequence ID" value="ABR57036.1"/>
    <property type="molecule type" value="Genomic_DNA"/>
</dbReference>
<dbReference type="CDD" id="cd00887">
    <property type="entry name" value="MoeA"/>
    <property type="match status" value="1"/>
</dbReference>
<dbReference type="GO" id="GO:0061599">
    <property type="term" value="F:molybdopterin molybdotransferase activity"/>
    <property type="evidence" value="ECO:0007669"/>
    <property type="project" value="TreeGrafter"/>
</dbReference>
<evidence type="ECO:0000259" key="3">
    <source>
        <dbReference type="SMART" id="SM00852"/>
    </source>
</evidence>
<dbReference type="Gene3D" id="2.170.190.11">
    <property type="entry name" value="Molybdopterin biosynthesis moea protein, domain 3"/>
    <property type="match status" value="1"/>
</dbReference>
<evidence type="ECO:0000313" key="5">
    <source>
        <dbReference type="Proteomes" id="UP000001106"/>
    </source>
</evidence>
<dbReference type="PANTHER" id="PTHR10192:SF19">
    <property type="entry name" value="MOLYBDOPTERIN BIOSYNTHESIS PROTEIN MJ0666-RELATED"/>
    <property type="match status" value="1"/>
</dbReference>
<reference evidence="4" key="1">
    <citation type="submission" date="2007-06" db="EMBL/GenBank/DDBJ databases">
        <title>Complete sequence of Methanococcus aeolicus Nankai-3.</title>
        <authorList>
            <consortium name="US DOE Joint Genome Institute"/>
            <person name="Copeland A."/>
            <person name="Lucas S."/>
            <person name="Lapidus A."/>
            <person name="Barry K."/>
            <person name="Glavina del Rio T."/>
            <person name="Dalin E."/>
            <person name="Tice H."/>
            <person name="Pitluck S."/>
            <person name="Chain P."/>
            <person name="Malfatti S."/>
            <person name="Shin M."/>
            <person name="Vergez L."/>
            <person name="Schmutz J."/>
            <person name="Larimer F."/>
            <person name="Land M."/>
            <person name="Hauser L."/>
            <person name="Kyrpides N."/>
            <person name="Lykidis A."/>
            <person name="Sieprawska-Lupa M."/>
            <person name="Whitman W.B."/>
            <person name="Richardson P."/>
        </authorList>
    </citation>
    <scope>NUCLEOTIDE SEQUENCE [LARGE SCALE GENOMIC DNA]</scope>
    <source>
        <strain evidence="4">Nankai-3</strain>
    </source>
</reference>
<dbReference type="GeneID" id="5327750"/>
<dbReference type="SUPFAM" id="SSF53218">
    <property type="entry name" value="Molybdenum cofactor biosynthesis proteins"/>
    <property type="match status" value="1"/>
</dbReference>
<dbReference type="Gene3D" id="3.40.980.10">
    <property type="entry name" value="MoaB/Mog-like domain"/>
    <property type="match status" value="1"/>
</dbReference>
<dbReference type="Pfam" id="PF00994">
    <property type="entry name" value="MoCF_biosynth"/>
    <property type="match status" value="1"/>
</dbReference>
<gene>
    <name evidence="4" type="ordered locus">Maeo_1460</name>
</gene>
<dbReference type="PROSITE" id="PS01079">
    <property type="entry name" value="MOCF_BIOSYNTHESIS_2"/>
    <property type="match status" value="1"/>
</dbReference>